<proteinExistence type="inferred from homology"/>
<keyword evidence="4" id="KW-0949">S-adenosyl-L-methionine</keyword>
<dbReference type="PANTHER" id="PTHR11265">
    <property type="entry name" value="S-ADENOSYL-METHYLTRANSFERASE MRAW"/>
    <property type="match status" value="1"/>
</dbReference>
<dbReference type="OrthoDB" id="6356893at2759"/>
<sequence>MAFNSKLRSLRKCSSFQFPGTVCSVGANIAHTPIFAREILGILKPKGGQVFVDATHGTGGHTRLILDKQKHARVFAFDIDDKSIELGKELGKTYNKDSFNAYVSRFSDLPKHFNKLGINENILDGFLIDCGVSDLQLNDHSKGFSAKGPIDLRMDPQRLHYLKTGIEILKTVSHAELLRLLIDYGNLNENAHLVTDTILNTRHMFNHTFIAEILYEILLDSVKFSKERKCLFLTMEKAYEWESKRTTFLLESTITALKIFINDEKIN</sequence>
<protein>
    <submittedName>
        <fullName evidence="5">MraW</fullName>
        <ecNumber evidence="5">2.1.1.199</ecNumber>
    </submittedName>
</protein>
<dbReference type="AlphaFoldDB" id="A0A7R8H8B6"/>
<organism evidence="5 6">
    <name type="scientific">Lepeophtheirus salmonis</name>
    <name type="common">Salmon louse</name>
    <name type="synonym">Caligus salmonis</name>
    <dbReference type="NCBI Taxonomy" id="72036"/>
    <lineage>
        <taxon>Eukaryota</taxon>
        <taxon>Metazoa</taxon>
        <taxon>Ecdysozoa</taxon>
        <taxon>Arthropoda</taxon>
        <taxon>Crustacea</taxon>
        <taxon>Multicrustacea</taxon>
        <taxon>Hexanauplia</taxon>
        <taxon>Copepoda</taxon>
        <taxon>Siphonostomatoida</taxon>
        <taxon>Caligidae</taxon>
        <taxon>Lepeophtheirus</taxon>
    </lineage>
</organism>
<name>A0A7R8H8B6_LEPSM</name>
<dbReference type="SUPFAM" id="SSF81799">
    <property type="entry name" value="Putative methyltransferase TM0872, insert domain"/>
    <property type="match status" value="1"/>
</dbReference>
<dbReference type="InterPro" id="IPR002903">
    <property type="entry name" value="RsmH"/>
</dbReference>
<dbReference type="Gene3D" id="1.10.150.170">
    <property type="entry name" value="Putative methyltransferase TM0872, insert domain"/>
    <property type="match status" value="1"/>
</dbReference>
<dbReference type="EMBL" id="HG994584">
    <property type="protein sequence ID" value="CAF2935411.1"/>
    <property type="molecule type" value="Genomic_DNA"/>
</dbReference>
<dbReference type="Pfam" id="PF01795">
    <property type="entry name" value="Methyltransf_5"/>
    <property type="match status" value="1"/>
</dbReference>
<keyword evidence="6" id="KW-1185">Reference proteome</keyword>
<evidence type="ECO:0000256" key="3">
    <source>
        <dbReference type="ARBA" id="ARBA00022679"/>
    </source>
</evidence>
<dbReference type="GO" id="GO:0070475">
    <property type="term" value="P:rRNA base methylation"/>
    <property type="evidence" value="ECO:0007669"/>
    <property type="project" value="TreeGrafter"/>
</dbReference>
<keyword evidence="2 5" id="KW-0489">Methyltransferase</keyword>
<dbReference type="InterPro" id="IPR029063">
    <property type="entry name" value="SAM-dependent_MTases_sf"/>
</dbReference>
<dbReference type="GO" id="GO:0071424">
    <property type="term" value="F:rRNA (cytosine-N4-)-methyltransferase activity"/>
    <property type="evidence" value="ECO:0007669"/>
    <property type="project" value="TreeGrafter"/>
</dbReference>
<dbReference type="InterPro" id="IPR023397">
    <property type="entry name" value="SAM-dep_MeTrfase_MraW_recog"/>
</dbReference>
<evidence type="ECO:0000256" key="2">
    <source>
        <dbReference type="ARBA" id="ARBA00022603"/>
    </source>
</evidence>
<keyword evidence="3 5" id="KW-0808">Transferase</keyword>
<comment type="similarity">
    <text evidence="1">Belongs to the methyltransferase superfamily. RsmH family.</text>
</comment>
<dbReference type="PANTHER" id="PTHR11265:SF0">
    <property type="entry name" value="12S RRNA N4-METHYLCYTIDINE METHYLTRANSFERASE"/>
    <property type="match status" value="1"/>
</dbReference>
<evidence type="ECO:0000313" key="5">
    <source>
        <dbReference type="EMBL" id="CAF2935411.1"/>
    </source>
</evidence>
<evidence type="ECO:0000313" key="6">
    <source>
        <dbReference type="Proteomes" id="UP000675881"/>
    </source>
</evidence>
<evidence type="ECO:0000256" key="4">
    <source>
        <dbReference type="ARBA" id="ARBA00022691"/>
    </source>
</evidence>
<gene>
    <name evidence="5" type="ORF">LSAA_9767</name>
</gene>
<accession>A0A7R8H8B6</accession>
<reference evidence="5" key="1">
    <citation type="submission" date="2021-02" db="EMBL/GenBank/DDBJ databases">
        <authorList>
            <person name="Bekaert M."/>
        </authorList>
    </citation>
    <scope>NUCLEOTIDE SEQUENCE</scope>
    <source>
        <strain evidence="5">IoA-00</strain>
    </source>
</reference>
<dbReference type="SUPFAM" id="SSF53335">
    <property type="entry name" value="S-adenosyl-L-methionine-dependent methyltransferases"/>
    <property type="match status" value="1"/>
</dbReference>
<dbReference type="Gene3D" id="3.40.50.150">
    <property type="entry name" value="Vaccinia Virus protein VP39"/>
    <property type="match status" value="1"/>
</dbReference>
<dbReference type="Proteomes" id="UP000675881">
    <property type="component" value="Chromosome 5"/>
</dbReference>
<dbReference type="EC" id="2.1.1.199" evidence="5"/>
<evidence type="ECO:0000256" key="1">
    <source>
        <dbReference type="ARBA" id="ARBA00010396"/>
    </source>
</evidence>